<dbReference type="STRING" id="1658172.A0A1B7NP04"/>
<proteinExistence type="predicted"/>
<feature type="compositionally biased region" description="Basic residues" evidence="1">
    <location>
        <begin position="74"/>
        <end position="89"/>
    </location>
</feature>
<protein>
    <recommendedName>
        <fullName evidence="4">Argonaute complex, subunit Arb1</fullName>
    </recommendedName>
</protein>
<evidence type="ECO:0000313" key="3">
    <source>
        <dbReference type="Proteomes" id="UP000091918"/>
    </source>
</evidence>
<feature type="region of interest" description="Disordered" evidence="1">
    <location>
        <begin position="463"/>
        <end position="491"/>
    </location>
</feature>
<dbReference type="InterPro" id="IPR018606">
    <property type="entry name" value="Arb1"/>
</dbReference>
<evidence type="ECO:0000256" key="1">
    <source>
        <dbReference type="SAM" id="MobiDB-lite"/>
    </source>
</evidence>
<reference evidence="2 3" key="1">
    <citation type="submission" date="2015-07" db="EMBL/GenBank/DDBJ databases">
        <title>Emmonsia species relationships and genome sequence.</title>
        <authorList>
            <person name="Cuomo C.A."/>
            <person name="Schwartz I.S."/>
            <person name="Kenyon C."/>
            <person name="de Hoog G.S."/>
            <person name="Govender N.P."/>
            <person name="Botha A."/>
            <person name="Moreno L."/>
            <person name="de Vries M."/>
            <person name="Munoz J.F."/>
            <person name="Stielow J.B."/>
        </authorList>
    </citation>
    <scope>NUCLEOTIDE SEQUENCE [LARGE SCALE GENOMIC DNA]</scope>
    <source>
        <strain evidence="2 3">CBS 136260</strain>
    </source>
</reference>
<organism evidence="2 3">
    <name type="scientific">Emergomyces africanus</name>
    <dbReference type="NCBI Taxonomy" id="1955775"/>
    <lineage>
        <taxon>Eukaryota</taxon>
        <taxon>Fungi</taxon>
        <taxon>Dikarya</taxon>
        <taxon>Ascomycota</taxon>
        <taxon>Pezizomycotina</taxon>
        <taxon>Eurotiomycetes</taxon>
        <taxon>Eurotiomycetidae</taxon>
        <taxon>Onygenales</taxon>
        <taxon>Ajellomycetaceae</taxon>
        <taxon>Emergomyces</taxon>
    </lineage>
</organism>
<accession>A0A1B7NP04</accession>
<feature type="compositionally biased region" description="Basic and acidic residues" evidence="1">
    <location>
        <begin position="471"/>
        <end position="491"/>
    </location>
</feature>
<dbReference type="AlphaFoldDB" id="A0A1B7NP04"/>
<name>A0A1B7NP04_9EURO</name>
<keyword evidence="3" id="KW-1185">Reference proteome</keyword>
<feature type="compositionally biased region" description="Polar residues" evidence="1">
    <location>
        <begin position="31"/>
        <end position="48"/>
    </location>
</feature>
<evidence type="ECO:0000313" key="2">
    <source>
        <dbReference type="EMBL" id="OAX78554.1"/>
    </source>
</evidence>
<sequence length="491" mass="54865">MENNLAEEPSLGDKTAQGSAGCKQDDETDRQTNTQTARSDSDTRSTLNADKGVARRPKNEEAGAPNETSMALTAKKKNKRTKKSRGKKKGTGFEEYVADGPLTVTEYEENKNRYDRSLPAIRRLETAIQRFQAKRRMNEDRRNVFTKYMSFGGVDVGPKMFEGNDQRDFKDKDAEDILHTTAQSTVPENRVGWDSIGLETEELVDMATGTIRNFLNYILLHDVCPEYSEDILAARVICDAAKVELWKAQQVNCWAPGNFNMACSTLFGGYFYGFYTGGQDWSNEVGAEGMPDSVARKVVKFAIAGAGSYEQAVRFRNKAGDTSLKAICVDENGFEVIAITPVDNDVRDFYKHYAPDLQPVGKLRAIPWRNPGLPEEDLPPSQVGGAYTFSPPSATSEYEFFVDENILKFCFVGMKVDTSIWELNCGLHYFDNVMAVYCSFYTVLLNESMIGWKQPRDLRGDEVVWGNPGVRTEKDDSGSTDDNQERGAGDN</sequence>
<evidence type="ECO:0008006" key="4">
    <source>
        <dbReference type="Google" id="ProtNLM"/>
    </source>
</evidence>
<comment type="caution">
    <text evidence="2">The sequence shown here is derived from an EMBL/GenBank/DDBJ whole genome shotgun (WGS) entry which is preliminary data.</text>
</comment>
<dbReference type="EMBL" id="LGUA01001447">
    <property type="protein sequence ID" value="OAX78554.1"/>
    <property type="molecule type" value="Genomic_DNA"/>
</dbReference>
<dbReference type="GO" id="GO:0031047">
    <property type="term" value="P:regulatory ncRNA-mediated gene silencing"/>
    <property type="evidence" value="ECO:0007669"/>
    <property type="project" value="InterPro"/>
</dbReference>
<dbReference type="Pfam" id="PF09692">
    <property type="entry name" value="Arb1"/>
    <property type="match status" value="2"/>
</dbReference>
<gene>
    <name evidence="2" type="ORF">ACJ72_07136</name>
</gene>
<dbReference type="GO" id="GO:0033167">
    <property type="term" value="C:ARC complex"/>
    <property type="evidence" value="ECO:0007669"/>
    <property type="project" value="InterPro"/>
</dbReference>
<dbReference type="Proteomes" id="UP000091918">
    <property type="component" value="Unassembled WGS sequence"/>
</dbReference>
<dbReference type="OrthoDB" id="435402at2759"/>
<feature type="region of interest" description="Disordered" evidence="1">
    <location>
        <begin position="1"/>
        <end position="89"/>
    </location>
</feature>